<dbReference type="Pfam" id="PF00206">
    <property type="entry name" value="Lyase_1"/>
    <property type="match status" value="1"/>
</dbReference>
<evidence type="ECO:0000256" key="2">
    <source>
        <dbReference type="NCBIfam" id="TIGR00928"/>
    </source>
</evidence>
<dbReference type="Gene3D" id="1.10.275.60">
    <property type="match status" value="1"/>
</dbReference>
<dbReference type="InterPro" id="IPR000362">
    <property type="entry name" value="Fumarate_lyase_fam"/>
</dbReference>
<dbReference type="PRINTS" id="PR00149">
    <property type="entry name" value="FUMRATELYASE"/>
</dbReference>
<dbReference type="UniPathway" id="UPA00074">
    <property type="reaction ID" value="UER00132"/>
</dbReference>
<comment type="similarity">
    <text evidence="3">Belongs to the lyase 1 family. Adenylosuccinate lyase subfamily.</text>
</comment>
<dbReference type="PROSITE" id="PS00163">
    <property type="entry name" value="FUMARATE_LYASES"/>
    <property type="match status" value="1"/>
</dbReference>
<dbReference type="STRING" id="379066.GAU_1731"/>
<dbReference type="RefSeq" id="WP_012683220.1">
    <property type="nucleotide sequence ID" value="NC_012489.1"/>
</dbReference>
<accession>C1A3U8</accession>
<keyword evidence="3" id="KW-0658">Purine biosynthesis</keyword>
<comment type="pathway">
    <text evidence="3">Purine metabolism; IMP biosynthesis via de novo pathway; 5-amino-1-(5-phospho-D-ribosyl)imidazole-4-carboxamide from 5-amino-1-(5-phospho-D-ribosyl)imidazole-4-carboxylate: step 2/2.</text>
</comment>
<evidence type="ECO:0000259" key="4">
    <source>
        <dbReference type="SMART" id="SM00998"/>
    </source>
</evidence>
<dbReference type="GO" id="GO:0005829">
    <property type="term" value="C:cytosol"/>
    <property type="evidence" value="ECO:0007669"/>
    <property type="project" value="TreeGrafter"/>
</dbReference>
<dbReference type="GO" id="GO:0070626">
    <property type="term" value="F:(S)-2-(5-amino-1-(5-phospho-D-ribosyl)imidazole-4-carboxamido) succinate lyase (fumarate-forming) activity"/>
    <property type="evidence" value="ECO:0007669"/>
    <property type="project" value="TreeGrafter"/>
</dbReference>
<dbReference type="GO" id="GO:0004018">
    <property type="term" value="F:N6-(1,2-dicarboxyethyl)AMP AMP-lyase (fumarate-forming) activity"/>
    <property type="evidence" value="ECO:0007669"/>
    <property type="project" value="UniProtKB-UniRule"/>
</dbReference>
<dbReference type="InterPro" id="IPR020557">
    <property type="entry name" value="Fumarate_lyase_CS"/>
</dbReference>
<dbReference type="SUPFAM" id="SSF48557">
    <property type="entry name" value="L-aspartase-like"/>
    <property type="match status" value="1"/>
</dbReference>
<dbReference type="PANTHER" id="PTHR43172">
    <property type="entry name" value="ADENYLOSUCCINATE LYASE"/>
    <property type="match status" value="1"/>
</dbReference>
<dbReference type="UniPathway" id="UPA00075">
    <property type="reaction ID" value="UER00336"/>
</dbReference>
<gene>
    <name evidence="5" type="primary">purB</name>
    <name evidence="5" type="ordered locus">GAU_1731</name>
</gene>
<organism evidence="5 6">
    <name type="scientific">Gemmatimonas aurantiaca (strain DSM 14586 / JCM 11422 / NBRC 100505 / T-27)</name>
    <dbReference type="NCBI Taxonomy" id="379066"/>
    <lineage>
        <taxon>Bacteria</taxon>
        <taxon>Pseudomonadati</taxon>
        <taxon>Gemmatimonadota</taxon>
        <taxon>Gemmatimonadia</taxon>
        <taxon>Gemmatimonadales</taxon>
        <taxon>Gemmatimonadaceae</taxon>
        <taxon>Gemmatimonas</taxon>
    </lineage>
</organism>
<feature type="domain" description="Adenylosuccinate lyase C-terminal" evidence="4">
    <location>
        <begin position="379"/>
        <end position="463"/>
    </location>
</feature>
<dbReference type="KEGG" id="gau:GAU_1731"/>
<dbReference type="Pfam" id="PF10397">
    <property type="entry name" value="ADSL_C"/>
    <property type="match status" value="1"/>
</dbReference>
<dbReference type="EC" id="4.3.2.2" evidence="2 3"/>
<dbReference type="EMBL" id="AP009153">
    <property type="protein sequence ID" value="BAH38773.1"/>
    <property type="molecule type" value="Genomic_DNA"/>
</dbReference>
<reference evidence="6" key="1">
    <citation type="submission" date="2006-03" db="EMBL/GenBank/DDBJ databases">
        <title>Complete genome sequence of Gemmatimonas aurantiaca T-27 that represents a novel phylum Gemmatimonadetes.</title>
        <authorList>
            <person name="Takasaki K."/>
            <person name="Ichikawa N."/>
            <person name="Miura H."/>
            <person name="Matsushita S."/>
            <person name="Watanabe Y."/>
            <person name="Oguchi A."/>
            <person name="Ankai A."/>
            <person name="Yashiro I."/>
            <person name="Takahashi M."/>
            <person name="Terui Y."/>
            <person name="Fukui S."/>
            <person name="Yokoyama H."/>
            <person name="Tanikawa S."/>
            <person name="Hanada S."/>
            <person name="Kamagata Y."/>
            <person name="Fujita N."/>
        </authorList>
    </citation>
    <scope>NUCLEOTIDE SEQUENCE [LARGE SCALE GENOMIC DNA]</scope>
    <source>
        <strain evidence="6">T-27 / DSM 14586 / JCM 11422 / NBRC 100505</strain>
    </source>
</reference>
<comment type="catalytic activity">
    <reaction evidence="3">
        <text>N(6)-(1,2-dicarboxyethyl)-AMP = fumarate + AMP</text>
        <dbReference type="Rhea" id="RHEA:16853"/>
        <dbReference type="ChEBI" id="CHEBI:29806"/>
        <dbReference type="ChEBI" id="CHEBI:57567"/>
        <dbReference type="ChEBI" id="CHEBI:456215"/>
        <dbReference type="EC" id="4.3.2.2"/>
    </reaction>
</comment>
<dbReference type="NCBIfam" id="TIGR00928">
    <property type="entry name" value="purB"/>
    <property type="match status" value="1"/>
</dbReference>
<dbReference type="AlphaFoldDB" id="C1A3U8"/>
<proteinExistence type="inferred from homology"/>
<dbReference type="InterPro" id="IPR022761">
    <property type="entry name" value="Fumarate_lyase_N"/>
</dbReference>
<dbReference type="eggNOG" id="COG0015">
    <property type="taxonomic scope" value="Bacteria"/>
</dbReference>
<dbReference type="GO" id="GO:0006189">
    <property type="term" value="P:'de novo' IMP biosynthetic process"/>
    <property type="evidence" value="ECO:0007669"/>
    <property type="project" value="UniProtKB-UniPathway"/>
</dbReference>
<comment type="catalytic activity">
    <reaction evidence="3">
        <text>(2S)-2-[5-amino-1-(5-phospho-beta-D-ribosyl)imidazole-4-carboxamido]succinate = 5-amino-1-(5-phospho-beta-D-ribosyl)imidazole-4-carboxamide + fumarate</text>
        <dbReference type="Rhea" id="RHEA:23920"/>
        <dbReference type="ChEBI" id="CHEBI:29806"/>
        <dbReference type="ChEBI" id="CHEBI:58443"/>
        <dbReference type="ChEBI" id="CHEBI:58475"/>
        <dbReference type="EC" id="4.3.2.2"/>
    </reaction>
</comment>
<dbReference type="InterPro" id="IPR008948">
    <property type="entry name" value="L-Aspartase-like"/>
</dbReference>
<dbReference type="Gene3D" id="1.10.40.30">
    <property type="entry name" value="Fumarase/aspartase (C-terminal domain)"/>
    <property type="match status" value="1"/>
</dbReference>
<dbReference type="GO" id="GO:0044208">
    <property type="term" value="P:'de novo' AMP biosynthetic process"/>
    <property type="evidence" value="ECO:0007669"/>
    <property type="project" value="UniProtKB-UniPathway"/>
</dbReference>
<dbReference type="CDD" id="cd03302">
    <property type="entry name" value="Adenylsuccinate_lyase_2"/>
    <property type="match status" value="1"/>
</dbReference>
<name>C1A3U8_GEMAT</name>
<keyword evidence="1 3" id="KW-0456">Lyase</keyword>
<evidence type="ECO:0000313" key="5">
    <source>
        <dbReference type="EMBL" id="BAH38773.1"/>
    </source>
</evidence>
<sequence length="485" mass="54007">MSSVTAPDRSPHATYQSPLADRYASKAMLTLWGGQTRYGLWRRLWLALAESQQALGIDIPDAAIAEMRDHLDDIDFTAVAAYEKSFRHDVMAHVHAFGDVAPAARKFIHLGATSCYVTDNTELVLMRRGLSLLREKLLDVLEALGGFAREWKDVPALGYTHLQPAQLTTVGKRATLWMQDILLDLEDLEYRIASLPFRGVKGTTGTQASFLTLFDGDHAKVRELDRMVCERMGFKTSIPVSGQTYSRKVDAQVLGVVAGIASTASKFSGDIRMLQAFGELEEPFEKNQIGSSAMAYKRNPMRSERIAALARFVLSLEPNANQTHAVQYFERTLDDSANRRLAIPESFLATDAILVLMQNVTRGLEVHPARIRRRVDDELPFMATEELIVRFVRAGGDRQEAHEIIRGHSIAAARAVKDGAPHNDMLERLAADPSFGVSLEDLKSAAEPSRFVGRAPQQVVEFLDEHVAPWLARERTAVELEEVRV</sequence>
<dbReference type="HOGENOM" id="CLU_030949_1_1_0"/>
<dbReference type="SMART" id="SM00998">
    <property type="entry name" value="ADSL_C"/>
    <property type="match status" value="1"/>
</dbReference>
<evidence type="ECO:0000313" key="6">
    <source>
        <dbReference type="Proteomes" id="UP000002209"/>
    </source>
</evidence>
<dbReference type="InterPro" id="IPR019468">
    <property type="entry name" value="AdenyloSucc_lyase_C"/>
</dbReference>
<evidence type="ECO:0000256" key="1">
    <source>
        <dbReference type="ARBA" id="ARBA00023239"/>
    </source>
</evidence>
<dbReference type="PANTHER" id="PTHR43172:SF1">
    <property type="entry name" value="ADENYLOSUCCINATE LYASE"/>
    <property type="match status" value="1"/>
</dbReference>
<keyword evidence="6" id="KW-1185">Reference proteome</keyword>
<protein>
    <recommendedName>
        <fullName evidence="2 3">Adenylosuccinate lyase</fullName>
        <shortName evidence="3">ASL</shortName>
        <ecNumber evidence="2 3">4.3.2.2</ecNumber>
    </recommendedName>
    <alternativeName>
        <fullName evidence="3">Adenylosuccinase</fullName>
    </alternativeName>
</protein>
<evidence type="ECO:0000256" key="3">
    <source>
        <dbReference type="RuleBase" id="RU361172"/>
    </source>
</evidence>
<dbReference type="Proteomes" id="UP000002209">
    <property type="component" value="Chromosome"/>
</dbReference>
<dbReference type="InterPro" id="IPR004769">
    <property type="entry name" value="Pur_lyase"/>
</dbReference>
<comment type="pathway">
    <text evidence="3">Purine metabolism; AMP biosynthesis via de novo pathway; AMP from IMP: step 2/2.</text>
</comment>
<dbReference type="Gene3D" id="1.20.200.10">
    <property type="entry name" value="Fumarase/aspartase (Central domain)"/>
    <property type="match status" value="1"/>
</dbReference>